<dbReference type="Gene3D" id="3.90.1720.10">
    <property type="entry name" value="endopeptidase domain like (from Nostoc punctiforme)"/>
    <property type="match status" value="1"/>
</dbReference>
<evidence type="ECO:0000313" key="2">
    <source>
        <dbReference type="Proteomes" id="UP001597221"/>
    </source>
</evidence>
<proteinExistence type="predicted"/>
<name>A0ABW4HL37_9BACI</name>
<organism evidence="1 2">
    <name type="scientific">Oceanobacillus luteolus</name>
    <dbReference type="NCBI Taxonomy" id="1274358"/>
    <lineage>
        <taxon>Bacteria</taxon>
        <taxon>Bacillati</taxon>
        <taxon>Bacillota</taxon>
        <taxon>Bacilli</taxon>
        <taxon>Bacillales</taxon>
        <taxon>Bacillaceae</taxon>
        <taxon>Oceanobacillus</taxon>
    </lineage>
</organism>
<reference evidence="2" key="1">
    <citation type="journal article" date="2019" name="Int. J. Syst. Evol. Microbiol.">
        <title>The Global Catalogue of Microorganisms (GCM) 10K type strain sequencing project: providing services to taxonomists for standard genome sequencing and annotation.</title>
        <authorList>
            <consortium name="The Broad Institute Genomics Platform"/>
            <consortium name="The Broad Institute Genome Sequencing Center for Infectious Disease"/>
            <person name="Wu L."/>
            <person name="Ma J."/>
        </authorList>
    </citation>
    <scope>NUCLEOTIDE SEQUENCE [LARGE SCALE GENOMIC DNA]</scope>
    <source>
        <strain evidence="2">CGMCC 1.12376</strain>
    </source>
</reference>
<protein>
    <submittedName>
        <fullName evidence="1">Uncharacterized protein</fullName>
    </submittedName>
</protein>
<dbReference type="RefSeq" id="WP_251517144.1">
    <property type="nucleotide sequence ID" value="NZ_JAMBON010000050.1"/>
</dbReference>
<dbReference type="Proteomes" id="UP001597221">
    <property type="component" value="Unassembled WGS sequence"/>
</dbReference>
<evidence type="ECO:0000313" key="1">
    <source>
        <dbReference type="EMBL" id="MFD1606313.1"/>
    </source>
</evidence>
<dbReference type="SUPFAM" id="SSF54001">
    <property type="entry name" value="Cysteine proteinases"/>
    <property type="match status" value="1"/>
</dbReference>
<keyword evidence="2" id="KW-1185">Reference proteome</keyword>
<accession>A0ABW4HL37</accession>
<dbReference type="InterPro" id="IPR038765">
    <property type="entry name" value="Papain-like_cys_pep_sf"/>
</dbReference>
<comment type="caution">
    <text evidence="1">The sequence shown here is derived from an EMBL/GenBank/DDBJ whole genome shotgun (WGS) entry which is preliminary data.</text>
</comment>
<gene>
    <name evidence="1" type="ORF">ACFSBH_01335</name>
</gene>
<sequence>MEEREIYFLFTDTGTSLAKLINFFTKQELNHVSISFTKDFQTLYSFGRKRPKNPFIGGFVHEDITSDFMANADCAIYSQAISECDYNKMMKKIHEFEAKQDDYRYNFIGLFGVLLRIKIERRAALFCSQFVATVIQESDRFTFDKPTCFITPHDIRNLPDNRLIYKGKLKEYQVEMTKPESTRLVLGDQTTPKQSFIYNISNKFKRLVIK</sequence>
<dbReference type="EMBL" id="JBHUDE010000005">
    <property type="protein sequence ID" value="MFD1606313.1"/>
    <property type="molecule type" value="Genomic_DNA"/>
</dbReference>